<feature type="region of interest" description="Disordered" evidence="9">
    <location>
        <begin position="270"/>
        <end position="294"/>
    </location>
</feature>
<evidence type="ECO:0000256" key="7">
    <source>
        <dbReference type="PIRNR" id="PIRNR025024"/>
    </source>
</evidence>
<feature type="domain" description="HTH myb-type" evidence="13">
    <location>
        <begin position="142"/>
        <end position="189"/>
    </location>
</feature>
<dbReference type="GO" id="GO:0006338">
    <property type="term" value="P:chromatin remodeling"/>
    <property type="evidence" value="ECO:0007669"/>
    <property type="project" value="TreeGrafter"/>
</dbReference>
<dbReference type="InterPro" id="IPR016827">
    <property type="entry name" value="Ada2/TADA2"/>
</dbReference>
<sequence length="555" mass="59654">MPPDAPPPAAAAATAGGAGAGAAAGAGGWSADASGRRGGSRRTGSRGASSNAVTCMLIKAAPRAEAVNPTAQLGKRRGAPSACAYCHKDTTGDVRIRCAECVEPFELCVQCFSVGASLNPHKPTHRYRVLDDLSFPIFSDDWGADEETRLLEALSSFGPGNWSEVAEHVGSKTKQQCYAHYVECYVDSVKRRRLEAGDDTDGDADGGDDDDMRPMTIEERKLADERDALAAANDPTSAAAAAAAAAPPPPPPRVAGNQQDITGYHARRSEFDTPHEPEAELPLAELELRADDTPAEKSRKLQMLRIYQKRLEERERRRQFVVARGLCNVRRIQAVERKRSWAENRVASLLRPFLRFVPAAEHDATVDGFVHELRLRARIAKLKEYRRAGLANLSDADAYDSEKRRRREAAAAGLQHAQAQASAAAMAATGNSGGMVASGSRAQLPVDPVPAGNPDPVFVDGLGCYAGSVLGVDPRDVPVTSEELSAISGGLDIRLHPGTAYLTSTERRTLASTHIIPASYLAEKAEYLFKPDRTSDYPSSYRTRNAAATFVRDQL</sequence>
<comment type="caution">
    <text evidence="14">The sequence shown here is derived from an EMBL/GenBank/DDBJ whole genome shotgun (WGS) entry which is preliminary data.</text>
</comment>
<dbReference type="PROSITE" id="PS51294">
    <property type="entry name" value="HTH_MYB"/>
    <property type="match status" value="1"/>
</dbReference>
<dbReference type="InterPro" id="IPR055141">
    <property type="entry name" value="TADA2A_B-like_dom"/>
</dbReference>
<feature type="region of interest" description="Disordered" evidence="9">
    <location>
        <begin position="195"/>
        <end position="214"/>
    </location>
</feature>
<evidence type="ECO:0000256" key="4">
    <source>
        <dbReference type="ARBA" id="ARBA00023015"/>
    </source>
</evidence>
<dbReference type="InterPro" id="IPR009057">
    <property type="entry name" value="Homeodomain-like_sf"/>
</dbReference>
<dbReference type="InterPro" id="IPR001005">
    <property type="entry name" value="SANT/Myb"/>
</dbReference>
<gene>
    <name evidence="14" type="ORF">PPROV_000187400</name>
</gene>
<dbReference type="GO" id="GO:0005634">
    <property type="term" value="C:nucleus"/>
    <property type="evidence" value="ECO:0007669"/>
    <property type="project" value="UniProtKB-SubCell"/>
</dbReference>
<feature type="region of interest" description="Disordered" evidence="9">
    <location>
        <begin position="1"/>
        <end position="48"/>
    </location>
</feature>
<dbReference type="PIRSF" id="PIRSF025024">
    <property type="entry name" value="Transcriptional_adaptor_2"/>
    <property type="match status" value="1"/>
</dbReference>
<dbReference type="Pfam" id="PF22941">
    <property type="entry name" value="TADA2A-like_3rd"/>
    <property type="match status" value="1"/>
</dbReference>
<dbReference type="PROSITE" id="PS50090">
    <property type="entry name" value="MYB_LIKE"/>
    <property type="match status" value="1"/>
</dbReference>
<dbReference type="InterPro" id="IPR043145">
    <property type="entry name" value="Znf_ZZ_sf"/>
</dbReference>
<dbReference type="Gene3D" id="1.10.10.60">
    <property type="entry name" value="Homeodomain-like"/>
    <property type="match status" value="1"/>
</dbReference>
<dbReference type="CDD" id="cd00167">
    <property type="entry name" value="SANT"/>
    <property type="match status" value="1"/>
</dbReference>
<dbReference type="GO" id="GO:0006357">
    <property type="term" value="P:regulation of transcription by RNA polymerase II"/>
    <property type="evidence" value="ECO:0007669"/>
    <property type="project" value="InterPro"/>
</dbReference>
<feature type="domain" description="ZZ-type" evidence="11">
    <location>
        <begin position="78"/>
        <end position="135"/>
    </location>
</feature>
<dbReference type="InterPro" id="IPR000433">
    <property type="entry name" value="Znf_ZZ"/>
</dbReference>
<dbReference type="EMBL" id="BNJQ01000004">
    <property type="protein sequence ID" value="GHP03119.1"/>
    <property type="molecule type" value="Genomic_DNA"/>
</dbReference>
<evidence type="ECO:0000313" key="14">
    <source>
        <dbReference type="EMBL" id="GHP03119.1"/>
    </source>
</evidence>
<protein>
    <recommendedName>
        <fullName evidence="7">Transcriptional adapter</fullName>
    </recommendedName>
</protein>
<evidence type="ECO:0000259" key="10">
    <source>
        <dbReference type="PROSITE" id="PS50090"/>
    </source>
</evidence>
<dbReference type="InterPro" id="IPR041983">
    <property type="entry name" value="ADA2-like_ZZ"/>
</dbReference>
<keyword evidence="6 7" id="KW-0539">Nucleus</keyword>
<dbReference type="SUPFAM" id="SSF57850">
    <property type="entry name" value="RING/U-box"/>
    <property type="match status" value="1"/>
</dbReference>
<dbReference type="PROSITE" id="PS50135">
    <property type="entry name" value="ZF_ZZ_2"/>
    <property type="match status" value="1"/>
</dbReference>
<dbReference type="SUPFAM" id="SSF46689">
    <property type="entry name" value="Homeodomain-like"/>
    <property type="match status" value="1"/>
</dbReference>
<evidence type="ECO:0000256" key="5">
    <source>
        <dbReference type="ARBA" id="ARBA00023163"/>
    </source>
</evidence>
<evidence type="ECO:0000256" key="2">
    <source>
        <dbReference type="ARBA" id="ARBA00022771"/>
    </source>
</evidence>
<evidence type="ECO:0000256" key="3">
    <source>
        <dbReference type="ARBA" id="ARBA00022833"/>
    </source>
</evidence>
<dbReference type="AlphaFoldDB" id="A0A830HCP7"/>
<dbReference type="CDD" id="cd02335">
    <property type="entry name" value="ZZ_ADA2"/>
    <property type="match status" value="1"/>
</dbReference>
<dbReference type="PANTHER" id="PTHR12374">
    <property type="entry name" value="TRANSCRIPTIONAL ADAPTOR 2 ADA2 -RELATED"/>
    <property type="match status" value="1"/>
</dbReference>
<dbReference type="PROSITE" id="PS51293">
    <property type="entry name" value="SANT"/>
    <property type="match status" value="1"/>
</dbReference>
<dbReference type="GO" id="GO:0003682">
    <property type="term" value="F:chromatin binding"/>
    <property type="evidence" value="ECO:0007669"/>
    <property type="project" value="TreeGrafter"/>
</dbReference>
<dbReference type="InterPro" id="IPR017930">
    <property type="entry name" value="Myb_dom"/>
</dbReference>
<feature type="compositionally biased region" description="Acidic residues" evidence="9">
    <location>
        <begin position="197"/>
        <end position="211"/>
    </location>
</feature>
<dbReference type="Pfam" id="PF00249">
    <property type="entry name" value="Myb_DNA-binding"/>
    <property type="match status" value="1"/>
</dbReference>
<feature type="region of interest" description="Disordered" evidence="9">
    <location>
        <begin position="231"/>
        <end position="258"/>
    </location>
</feature>
<dbReference type="Proteomes" id="UP000660262">
    <property type="component" value="Unassembled WGS sequence"/>
</dbReference>
<keyword evidence="2 8" id="KW-0863">Zinc-finger</keyword>
<dbReference type="OrthoDB" id="270417at2759"/>
<dbReference type="GO" id="GO:0003713">
    <property type="term" value="F:transcription coactivator activity"/>
    <property type="evidence" value="ECO:0007669"/>
    <property type="project" value="InterPro"/>
</dbReference>
<organism evidence="14 15">
    <name type="scientific">Pycnococcus provasolii</name>
    <dbReference type="NCBI Taxonomy" id="41880"/>
    <lineage>
        <taxon>Eukaryota</taxon>
        <taxon>Viridiplantae</taxon>
        <taxon>Chlorophyta</taxon>
        <taxon>Pseudoscourfieldiophyceae</taxon>
        <taxon>Pseudoscourfieldiales</taxon>
        <taxon>Pycnococcaceae</taxon>
        <taxon>Pycnococcus</taxon>
    </lineage>
</organism>
<evidence type="ECO:0000259" key="12">
    <source>
        <dbReference type="PROSITE" id="PS51293"/>
    </source>
</evidence>
<keyword evidence="3" id="KW-0862">Zinc</keyword>
<evidence type="ECO:0000256" key="8">
    <source>
        <dbReference type="PROSITE-ProRule" id="PRU00228"/>
    </source>
</evidence>
<feature type="compositionally biased region" description="Low complexity" evidence="9">
    <location>
        <begin position="231"/>
        <end position="245"/>
    </location>
</feature>
<evidence type="ECO:0000256" key="1">
    <source>
        <dbReference type="ARBA" id="ARBA00022723"/>
    </source>
</evidence>
<keyword evidence="5 7" id="KW-0804">Transcription</keyword>
<evidence type="ECO:0000256" key="9">
    <source>
        <dbReference type="SAM" id="MobiDB-lite"/>
    </source>
</evidence>
<dbReference type="PANTHER" id="PTHR12374:SF20">
    <property type="entry name" value="TRANSCRIPTIONAL ADAPTER 2-ALPHA"/>
    <property type="match status" value="1"/>
</dbReference>
<evidence type="ECO:0000313" key="15">
    <source>
        <dbReference type="Proteomes" id="UP000660262"/>
    </source>
</evidence>
<name>A0A830HCP7_9CHLO</name>
<dbReference type="GO" id="GO:0008270">
    <property type="term" value="F:zinc ion binding"/>
    <property type="evidence" value="ECO:0007669"/>
    <property type="project" value="UniProtKB-KW"/>
</dbReference>
<proteinExistence type="predicted"/>
<dbReference type="Pfam" id="PF25299">
    <property type="entry name" value="ZZ_ADA2"/>
    <property type="match status" value="1"/>
</dbReference>
<feature type="domain" description="SANT" evidence="12">
    <location>
        <begin position="137"/>
        <end position="189"/>
    </location>
</feature>
<keyword evidence="1" id="KW-0479">Metal-binding</keyword>
<comment type="subcellular location">
    <subcellularLocation>
        <location evidence="7">Nucleus</location>
    </subcellularLocation>
</comment>
<feature type="domain" description="Myb-like" evidence="10">
    <location>
        <begin position="142"/>
        <end position="185"/>
    </location>
</feature>
<evidence type="ECO:0000259" key="13">
    <source>
        <dbReference type="PROSITE" id="PS51294"/>
    </source>
</evidence>
<dbReference type="Gene3D" id="3.30.60.90">
    <property type="match status" value="1"/>
</dbReference>
<dbReference type="FunFam" id="1.10.10.60:FF:000110">
    <property type="entry name" value="Transcriptional adapter"/>
    <property type="match status" value="1"/>
</dbReference>
<feature type="compositionally biased region" description="Gly residues" evidence="9">
    <location>
        <begin position="16"/>
        <end position="28"/>
    </location>
</feature>
<keyword evidence="4 7" id="KW-0805">Transcription regulation</keyword>
<dbReference type="SMART" id="SM00717">
    <property type="entry name" value="SANT"/>
    <property type="match status" value="1"/>
</dbReference>
<dbReference type="InterPro" id="IPR017884">
    <property type="entry name" value="SANT_dom"/>
</dbReference>
<evidence type="ECO:0000259" key="11">
    <source>
        <dbReference type="PROSITE" id="PS50135"/>
    </source>
</evidence>
<evidence type="ECO:0000256" key="6">
    <source>
        <dbReference type="ARBA" id="ARBA00023242"/>
    </source>
</evidence>
<reference evidence="14" key="1">
    <citation type="submission" date="2020-10" db="EMBL/GenBank/DDBJ databases">
        <title>Unveiling of a novel bifunctional photoreceptor, Dualchrome1, isolated from a cosmopolitan green alga.</title>
        <authorList>
            <person name="Suzuki S."/>
            <person name="Kawachi M."/>
        </authorList>
    </citation>
    <scope>NUCLEOTIDE SEQUENCE</scope>
    <source>
        <strain evidence="14">NIES 2893</strain>
    </source>
</reference>
<accession>A0A830HCP7</accession>
<keyword evidence="15" id="KW-1185">Reference proteome</keyword>